<keyword evidence="2 4" id="KW-0479">Metal-binding</keyword>
<dbReference type="GO" id="GO:0030973">
    <property type="term" value="F:molybdate ion binding"/>
    <property type="evidence" value="ECO:0007669"/>
    <property type="project" value="InterPro"/>
</dbReference>
<dbReference type="InterPro" id="IPR044084">
    <property type="entry name" value="AvModA-like_subst-bd"/>
</dbReference>
<gene>
    <name evidence="6" type="ORF">SAMN04488568_101155</name>
</gene>
<comment type="similarity">
    <text evidence="1">Belongs to the bacterial solute-binding protein ModA family.</text>
</comment>
<evidence type="ECO:0000256" key="1">
    <source>
        <dbReference type="ARBA" id="ARBA00009175"/>
    </source>
</evidence>
<evidence type="ECO:0000313" key="6">
    <source>
        <dbReference type="EMBL" id="SDL64008.1"/>
    </source>
</evidence>
<dbReference type="PANTHER" id="PTHR30632">
    <property type="entry name" value="MOLYBDATE-BINDING PERIPLASMIC PROTEIN"/>
    <property type="match status" value="1"/>
</dbReference>
<evidence type="ECO:0000313" key="7">
    <source>
        <dbReference type="Proteomes" id="UP000199759"/>
    </source>
</evidence>
<dbReference type="NCBIfam" id="TIGR01256">
    <property type="entry name" value="modA"/>
    <property type="match status" value="1"/>
</dbReference>
<feature type="binding site" evidence="4">
    <location>
        <position position="66"/>
    </location>
    <ligand>
        <name>molybdate</name>
        <dbReference type="ChEBI" id="CHEBI:36264"/>
    </ligand>
</feature>
<dbReference type="CDD" id="cd13539">
    <property type="entry name" value="PBP2_AvModA"/>
    <property type="match status" value="1"/>
</dbReference>
<keyword evidence="3 5" id="KW-0732">Signal</keyword>
<feature type="signal peptide" evidence="5">
    <location>
        <begin position="1"/>
        <end position="27"/>
    </location>
</feature>
<feature type="chain" id="PRO_5011793199" evidence="5">
    <location>
        <begin position="28"/>
        <end position="260"/>
    </location>
</feature>
<dbReference type="STRING" id="144026.SAMN04488568_101155"/>
<dbReference type="AlphaFoldDB" id="A0A1G9LQ16"/>
<dbReference type="InterPro" id="IPR005950">
    <property type="entry name" value="ModA"/>
</dbReference>
<organism evidence="6 7">
    <name type="scientific">Maricaulis salignorans</name>
    <dbReference type="NCBI Taxonomy" id="144026"/>
    <lineage>
        <taxon>Bacteria</taxon>
        <taxon>Pseudomonadati</taxon>
        <taxon>Pseudomonadota</taxon>
        <taxon>Alphaproteobacteria</taxon>
        <taxon>Maricaulales</taxon>
        <taxon>Maricaulaceae</taxon>
        <taxon>Maricaulis</taxon>
    </lineage>
</organism>
<accession>A0A1G9LQ16</accession>
<proteinExistence type="inferred from homology"/>
<keyword evidence="4" id="KW-0500">Molybdenum</keyword>
<dbReference type="PIRSF" id="PIRSF004846">
    <property type="entry name" value="ModA"/>
    <property type="match status" value="1"/>
</dbReference>
<dbReference type="GO" id="GO:0046872">
    <property type="term" value="F:metal ion binding"/>
    <property type="evidence" value="ECO:0007669"/>
    <property type="project" value="UniProtKB-KW"/>
</dbReference>
<evidence type="ECO:0000256" key="4">
    <source>
        <dbReference type="PIRSR" id="PIRSR004846-1"/>
    </source>
</evidence>
<evidence type="ECO:0000256" key="2">
    <source>
        <dbReference type="ARBA" id="ARBA00022723"/>
    </source>
</evidence>
<reference evidence="6 7" key="1">
    <citation type="submission" date="2016-10" db="EMBL/GenBank/DDBJ databases">
        <authorList>
            <person name="de Groot N.N."/>
        </authorList>
    </citation>
    <scope>NUCLEOTIDE SEQUENCE [LARGE SCALE GENOMIC DNA]</scope>
    <source>
        <strain evidence="6 7">DSM 16077</strain>
    </source>
</reference>
<protein>
    <submittedName>
        <fullName evidence="6">Molybdate transport system substrate-binding protein</fullName>
    </submittedName>
</protein>
<dbReference type="Proteomes" id="UP000199759">
    <property type="component" value="Unassembled WGS sequence"/>
</dbReference>
<evidence type="ECO:0000256" key="3">
    <source>
        <dbReference type="ARBA" id="ARBA00022729"/>
    </source>
</evidence>
<dbReference type="EMBL" id="FNHG01000001">
    <property type="protein sequence ID" value="SDL64008.1"/>
    <property type="molecule type" value="Genomic_DNA"/>
</dbReference>
<dbReference type="InterPro" id="IPR050682">
    <property type="entry name" value="ModA/WtpA"/>
</dbReference>
<evidence type="ECO:0000256" key="5">
    <source>
        <dbReference type="SAM" id="SignalP"/>
    </source>
</evidence>
<dbReference type="Pfam" id="PF13531">
    <property type="entry name" value="SBP_bac_11"/>
    <property type="match status" value="1"/>
</dbReference>
<name>A0A1G9LQ16_9PROT</name>
<dbReference type="Gene3D" id="3.40.190.10">
    <property type="entry name" value="Periplasmic binding protein-like II"/>
    <property type="match status" value="2"/>
</dbReference>
<dbReference type="GO" id="GO:0015689">
    <property type="term" value="P:molybdate ion transport"/>
    <property type="evidence" value="ECO:0007669"/>
    <property type="project" value="InterPro"/>
</dbReference>
<sequence>MAWTDQIRSIVSAGALALGWLFHPAPAAADQALIAVASNFNTTARALQTRFEQTGEHTVLITPGSTGRLYAQILHGAPFDVLLSADQETVNRLAAQGRTVSGTQFTYAVGHIALWSTNGSDTSGPIADRLREGRYRTLAIANPALAPYGAAAREALQALELWSPAQDRLVTGESIAAVQAMLITGNADLGVVPVSQFAGTDMSADPDYWAIPPHLYTPIRQDAVLTRHGQDNPAARAWLDFLASAEAREIISAHGYGVEE</sequence>
<keyword evidence="7" id="KW-1185">Reference proteome</keyword>
<dbReference type="SUPFAM" id="SSF53850">
    <property type="entry name" value="Periplasmic binding protein-like II"/>
    <property type="match status" value="1"/>
</dbReference>
<dbReference type="PANTHER" id="PTHR30632:SF14">
    <property type="entry name" value="TUNGSTATE_MOLYBDATE_CHROMATE-BINDING PROTEIN MODA"/>
    <property type="match status" value="1"/>
</dbReference>
<feature type="binding site" evidence="4">
    <location>
        <position position="175"/>
    </location>
    <ligand>
        <name>molybdate</name>
        <dbReference type="ChEBI" id="CHEBI:36264"/>
    </ligand>
</feature>